<evidence type="ECO:0000313" key="4">
    <source>
        <dbReference type="Proteomes" id="UP000018538"/>
    </source>
</evidence>
<reference evidence="3 4" key="1">
    <citation type="submission" date="2013-11" db="EMBL/GenBank/DDBJ databases">
        <title>The Genome Sequence of Plasmodium yoelii 17X.</title>
        <authorList>
            <consortium name="The Broad Institute Genomics Platform"/>
            <consortium name="The Broad Institute Genome Sequencing Center for Infectious Disease"/>
            <person name="Neafsey D."/>
            <person name="Adams J."/>
            <person name="Walker B."/>
            <person name="Young S.K."/>
            <person name="Zeng Q."/>
            <person name="Gargeya S."/>
            <person name="Fitzgerald M."/>
            <person name="Haas B."/>
            <person name="Abouelleil A."/>
            <person name="Alvarado L."/>
            <person name="Chapman S.B."/>
            <person name="Gainer-Dewar J."/>
            <person name="Goldberg J."/>
            <person name="Griggs A."/>
            <person name="Gujja S."/>
            <person name="Hansen M."/>
            <person name="Howarth C."/>
            <person name="Imamovic A."/>
            <person name="Ireland A."/>
            <person name="Larimer J."/>
            <person name="McCowan C."/>
            <person name="Murphy C."/>
            <person name="Pearson M."/>
            <person name="Poon T.W."/>
            <person name="Priest M."/>
            <person name="Roberts A."/>
            <person name="Saif S."/>
            <person name="Shea T."/>
            <person name="Sykes S."/>
            <person name="Wortman J."/>
            <person name="Nusbaum C."/>
            <person name="Birren B."/>
        </authorList>
    </citation>
    <scope>NUCLEOTIDE SEQUENCE [LARGE SCALE GENOMIC DNA]</scope>
    <source>
        <strain evidence="3 4">17X</strain>
    </source>
</reference>
<sequence>MAYHLFKKLQKVSSKESRINKENANDGIDKWLKDLNDIVDKTIVDDSDDEGNNLPDKNYVVNIKEYLKTVNKILTHSEKIKNKKGEEFKNEKINISYIKEFCKILTTCSSLLNKLKTEKKKESEILQKNNIWDMFEEIILNSSEVLNKIICLNKDMFHKKNIRIDCNELKIYINYLNILFKETHNCDILFDVFYLEFENSIFIKYEIILLLQKLYIYDNINFYFYLYENIVYSDNINSCYYYNLFCVKFFQILYSDYYTEGTSSNSSNHINKINNNINLNDQNKIVTNLHEQCMLIINKLRKGKYYYTDYINYPFNYSSDKIIYKNKNDNYYINENKEFHSIPLNKTFKSYIFNHANDFVIQKKLKTIDHKSSLYELATDSHDLSRSGSSCSYSDDINTNLKSVENEGENKTKIGNKNDADISIISENIRRPYQNEKQEKGNSIKDCSNISSFNINSQSGSNKNNFNEGEKNNIENINVNNDNDRSSNDNPNEDSLYYFSSDVSNDIISVNEEFDEEKKKKKKIDFCEENIFLIMFRNNKIRTLRNSIDNLVLNRNNFVCELITLMGSNQNAYLINEIILLLLLISKNNSEIKNIITYERVIECILKTIKEEHIYLFNNFDELFFLHSDNHFVQINAKIKVHCFIDEIYENSEIEKENIKRSNSNDYISKSLQNIDENITTDGKLYDSNFMEIKKKSTDVDEKYNSIELYLDNISVNIDIKSSLLLLHCLIINSDFVLKYIYELNILDEFIKLVLNLYNINIYVYKNLFHKFYINSLFITSTFIDIIYNIVKVSKKNRSVDISLKKLLPIFQRGKFFEGSIFFLFKFVLIHLTNISKYTSKNNKRLIEPHESVKSDNNFDSPKREFATSDTGSHTIMGSNKKCEVVEGNNLDDSWSGYEKGAPNYNSGLNNINNEMFKTFIHTNVRNILSICCKFLYEDEKYCSEFIFSHLNATKSSNNSSAYAKISMSKSVEALESDAHEEETNFILKNYRQNKYFYYEHMLIYYINNLNRIKYVDMLLIIFFFDKKNVIQNYIYEFFMCLCEKHSNISKYLNYVFFVQKNLFYYYVSYIMNKIKKKSLQFKKFITNLNKLVDKGENIDPTKKKHIENEVERKKIFFYKYMKDLDLVHKICNLTVNGINIKDEENGNKDDNNNKVLNYFNINFEEIMYYNCMYVHMYNGKEKKYLKKLNNSFNKNILIYRIYNCLCQNNIGISEKRVKLMISLLRNKFVTKRVNCLICVYISIYLFKEQNDKAKNKVINIIIEKKMFNSLYSFLNDFIKYKFDNKYFFCAFTQKSKIVEQDIQSVLHIKKNKYFLFYSYQKDLYFIHYIYSNFIHHNILTYFFNESKKESGERNCLDELEKRSQRRRIRNDSQKASKYKGCLNDVSKKKYKYYEMNNAFSNGETGSESSYEIEQNFTDEKNYENSDFDKELNKTEDDESGESIQSSQISRKTKYLPNSGANRGNKYKKGKNRRKKKSSSLIYMYNDERDSSDRSSSSSNYYLNDEKNKSKGKSKREKLKKMMDDVNNMRKKLHEDELKYIEEKLYLNKMIEKKNDIINNILYSYLLIKEKSEKIEEENIMLKNKNSLREKEHEILMNNNMDELKREHIKILDNYEKINNENKILQNKVEQFSDLLIYLYNNVKGCSKYMENIENLSFFNNKKKTYNINDQADKPSGTYDQLDVAPQGKYYEEIYSNSYMGNYIHPTQESKSYEHPVSNIQAGSYEQSVSNTHVRSYEHPVSNIQAGSYEQSVPNIQAGSYEQSVPNTHVRSYEHPVSNTHVRSYEHPVPNIQAGIPNIQAGSYEQSVPNTHVRSYEHPVPNIQAESYEQSVPNTHVRSYEHPVSNIQAGSYEQSVPNMHVQNYEKPNSQYPMNNYEQFNMNPHMKNYLQNDMNQNIGNQFYISRNEDMDKELYIKTNINMQNNTNPDENEHK</sequence>
<evidence type="ECO:0000256" key="2">
    <source>
        <dbReference type="SAM" id="MobiDB-lite"/>
    </source>
</evidence>
<dbReference type="OrthoDB" id="378493at2759"/>
<feature type="coiled-coil region" evidence="1">
    <location>
        <begin position="1601"/>
        <end position="1635"/>
    </location>
</feature>
<keyword evidence="1" id="KW-0175">Coiled coil</keyword>
<gene>
    <name evidence="3" type="ORF">YYC_02735</name>
</gene>
<keyword evidence="4" id="KW-1185">Reference proteome</keyword>
<feature type="region of interest" description="Disordered" evidence="2">
    <location>
        <begin position="455"/>
        <end position="495"/>
    </location>
</feature>
<organism evidence="3 4">
    <name type="scientific">Plasmodium yoelii 17X</name>
    <dbReference type="NCBI Taxonomy" id="1323249"/>
    <lineage>
        <taxon>Eukaryota</taxon>
        <taxon>Sar</taxon>
        <taxon>Alveolata</taxon>
        <taxon>Apicomplexa</taxon>
        <taxon>Aconoidasida</taxon>
        <taxon>Haemosporida</taxon>
        <taxon>Plasmodiidae</taxon>
        <taxon>Plasmodium</taxon>
        <taxon>Plasmodium (Vinckeia)</taxon>
    </lineage>
</organism>
<feature type="compositionally biased region" description="Low complexity" evidence="2">
    <location>
        <begin position="455"/>
        <end position="467"/>
    </location>
</feature>
<feature type="compositionally biased region" description="Basic residues" evidence="2">
    <location>
        <begin position="1465"/>
        <end position="1478"/>
    </location>
</feature>
<evidence type="ECO:0000313" key="3">
    <source>
        <dbReference type="EMBL" id="ETB60452.1"/>
    </source>
</evidence>
<feature type="region of interest" description="Disordered" evidence="2">
    <location>
        <begin position="1432"/>
        <end position="1520"/>
    </location>
</feature>
<proteinExistence type="predicted"/>
<protein>
    <submittedName>
        <fullName evidence="3">Uncharacterized protein</fullName>
    </submittedName>
</protein>
<feature type="compositionally biased region" description="Basic residues" evidence="2">
    <location>
        <begin position="1510"/>
        <end position="1519"/>
    </location>
</feature>
<dbReference type="EMBL" id="KI635763">
    <property type="protein sequence ID" value="ETB60452.1"/>
    <property type="molecule type" value="Genomic_DNA"/>
</dbReference>
<dbReference type="Proteomes" id="UP000018538">
    <property type="component" value="Unassembled WGS sequence"/>
</dbReference>
<name>V7PNU6_PLAYE</name>
<evidence type="ECO:0000256" key="1">
    <source>
        <dbReference type="SAM" id="Coils"/>
    </source>
</evidence>
<accession>V7PNU6</accession>